<keyword evidence="3" id="KW-1185">Reference proteome</keyword>
<evidence type="ECO:0000313" key="3">
    <source>
        <dbReference type="Proteomes" id="UP000011866"/>
    </source>
</evidence>
<dbReference type="PROSITE" id="PS51186">
    <property type="entry name" value="GNAT"/>
    <property type="match status" value="1"/>
</dbReference>
<dbReference type="AlphaFoldDB" id="M5DR00"/>
<feature type="domain" description="N-acetyltransferase" evidence="1">
    <location>
        <begin position="1"/>
        <end position="160"/>
    </location>
</feature>
<dbReference type="HOGENOM" id="CLU_013985_13_3_6"/>
<dbReference type="STRING" id="187493.CN03_12435"/>
<dbReference type="GO" id="GO:0016747">
    <property type="term" value="F:acyltransferase activity, transferring groups other than amino-acyl groups"/>
    <property type="evidence" value="ECO:0007669"/>
    <property type="project" value="InterPro"/>
</dbReference>
<dbReference type="Gene3D" id="3.40.630.30">
    <property type="match status" value="1"/>
</dbReference>
<dbReference type="Pfam" id="PF00583">
    <property type="entry name" value="Acetyltransf_1"/>
    <property type="match status" value="1"/>
</dbReference>
<sequence>MDIAKATKSSDWTNASEILCRVVDRLAHLGRHLWTMDQVSMQGLKESYSLEDLHFLMLNDRRIGVVFLQESDPMFWPEINENDSLFVHKLALDPTFQGKGNGIIAVSKVLRAADARGLSWLRLDCDDRSELHRFYQQCGFDFVDLKEMPNFKVARYQLLTSTGKRRQKAARLL</sequence>
<dbReference type="InterPro" id="IPR016181">
    <property type="entry name" value="Acyl_CoA_acyltransferase"/>
</dbReference>
<organism evidence="2 3">
    <name type="scientific">Thalassolituus oleivorans MIL-1</name>
    <dbReference type="NCBI Taxonomy" id="1298593"/>
    <lineage>
        <taxon>Bacteria</taxon>
        <taxon>Pseudomonadati</taxon>
        <taxon>Pseudomonadota</taxon>
        <taxon>Gammaproteobacteria</taxon>
        <taxon>Oceanospirillales</taxon>
        <taxon>Oceanospirillaceae</taxon>
        <taxon>Thalassolituus</taxon>
    </lineage>
</organism>
<name>M5DR00_9GAMM</name>
<dbReference type="InterPro" id="IPR000182">
    <property type="entry name" value="GNAT_dom"/>
</dbReference>
<evidence type="ECO:0000259" key="1">
    <source>
        <dbReference type="PROSITE" id="PS51186"/>
    </source>
</evidence>
<dbReference type="RefSeq" id="WP_015486661.1">
    <property type="nucleotide sequence ID" value="NC_020888.1"/>
</dbReference>
<proteinExistence type="predicted"/>
<reference evidence="2 3" key="1">
    <citation type="journal article" date="2013" name="Genome Announc.">
        <title>Genome Sequence of Thalassolituus oleivorans MIL-1 (DSM 14913T).</title>
        <authorList>
            <person name="Golyshin P.N."/>
            <person name="Werner J."/>
            <person name="Chernikova T.N."/>
            <person name="Tran H."/>
            <person name="Ferrer M."/>
            <person name="Yakimov M.M."/>
            <person name="Teeling H."/>
            <person name="Golyshina O.V."/>
        </authorList>
    </citation>
    <scope>NUCLEOTIDE SEQUENCE [LARGE SCALE GENOMIC DNA]</scope>
    <source>
        <strain evidence="2 3">MIL-1</strain>
    </source>
</reference>
<evidence type="ECO:0000313" key="2">
    <source>
        <dbReference type="EMBL" id="CCU71928.1"/>
    </source>
</evidence>
<dbReference type="eggNOG" id="COG0454">
    <property type="taxonomic scope" value="Bacteria"/>
</dbReference>
<accession>M5DR00</accession>
<dbReference type="EMBL" id="HF680312">
    <property type="protein sequence ID" value="CCU71928.1"/>
    <property type="molecule type" value="Genomic_DNA"/>
</dbReference>
<dbReference type="Proteomes" id="UP000011866">
    <property type="component" value="Chromosome"/>
</dbReference>
<dbReference type="SUPFAM" id="SSF55729">
    <property type="entry name" value="Acyl-CoA N-acyltransferases (Nat)"/>
    <property type="match status" value="1"/>
</dbReference>
<dbReference type="KEGG" id="tol:TOL_1503"/>
<dbReference type="GeneID" id="79176388"/>
<protein>
    <recommendedName>
        <fullName evidence="1">N-acetyltransferase domain-containing protein</fullName>
    </recommendedName>
</protein>
<gene>
    <name evidence="2" type="ORF">TOL_1503</name>
</gene>